<reference evidence="1" key="1">
    <citation type="submission" date="2021-06" db="EMBL/GenBank/DDBJ databases">
        <authorList>
            <person name="Kallberg Y."/>
            <person name="Tangrot J."/>
            <person name="Rosling A."/>
        </authorList>
    </citation>
    <scope>NUCLEOTIDE SEQUENCE</scope>
    <source>
        <strain evidence="1">MA453B</strain>
    </source>
</reference>
<gene>
    <name evidence="1" type="ORF">DERYTH_LOCUS21691</name>
</gene>
<organism evidence="1 2">
    <name type="scientific">Dentiscutata erythropus</name>
    <dbReference type="NCBI Taxonomy" id="1348616"/>
    <lineage>
        <taxon>Eukaryota</taxon>
        <taxon>Fungi</taxon>
        <taxon>Fungi incertae sedis</taxon>
        <taxon>Mucoromycota</taxon>
        <taxon>Glomeromycotina</taxon>
        <taxon>Glomeromycetes</taxon>
        <taxon>Diversisporales</taxon>
        <taxon>Gigasporaceae</taxon>
        <taxon>Dentiscutata</taxon>
    </lineage>
</organism>
<sequence length="51" mass="5268">KGDTDAPFIESTAVIPVSGVLGRVPRRLGTLSKGGVLFFSAIIVLPEIEGS</sequence>
<dbReference type="AlphaFoldDB" id="A0A9N9P5E4"/>
<protein>
    <submittedName>
        <fullName evidence="1">8739_t:CDS:1</fullName>
    </submittedName>
</protein>
<dbReference type="Proteomes" id="UP000789405">
    <property type="component" value="Unassembled WGS sequence"/>
</dbReference>
<dbReference type="EMBL" id="CAJVPY010028281">
    <property type="protein sequence ID" value="CAG8792404.1"/>
    <property type="molecule type" value="Genomic_DNA"/>
</dbReference>
<name>A0A9N9P5E4_9GLOM</name>
<proteinExistence type="predicted"/>
<evidence type="ECO:0000313" key="2">
    <source>
        <dbReference type="Proteomes" id="UP000789405"/>
    </source>
</evidence>
<keyword evidence="2" id="KW-1185">Reference proteome</keyword>
<accession>A0A9N9P5E4</accession>
<comment type="caution">
    <text evidence="1">The sequence shown here is derived from an EMBL/GenBank/DDBJ whole genome shotgun (WGS) entry which is preliminary data.</text>
</comment>
<feature type="non-terminal residue" evidence="1">
    <location>
        <position position="1"/>
    </location>
</feature>
<evidence type="ECO:0000313" key="1">
    <source>
        <dbReference type="EMBL" id="CAG8792404.1"/>
    </source>
</evidence>